<organism evidence="2 3">
    <name type="scientific">Nitrospira defluvii</name>
    <dbReference type="NCBI Taxonomy" id="330214"/>
    <lineage>
        <taxon>Bacteria</taxon>
        <taxon>Pseudomonadati</taxon>
        <taxon>Nitrospirota</taxon>
        <taxon>Nitrospiria</taxon>
        <taxon>Nitrospirales</taxon>
        <taxon>Nitrospiraceae</taxon>
        <taxon>Nitrospira</taxon>
    </lineage>
</organism>
<protein>
    <submittedName>
        <fullName evidence="2">XRE family transcriptional regulator</fullName>
    </submittedName>
</protein>
<dbReference type="SMART" id="SM00530">
    <property type="entry name" value="HTH_XRE"/>
    <property type="match status" value="1"/>
</dbReference>
<evidence type="ECO:0000259" key="1">
    <source>
        <dbReference type="PROSITE" id="PS50943"/>
    </source>
</evidence>
<dbReference type="InterPro" id="IPR024370">
    <property type="entry name" value="PBP_domain"/>
</dbReference>
<dbReference type="PANTHER" id="PTHR38431">
    <property type="entry name" value="BLL2305 PROTEIN"/>
    <property type="match status" value="1"/>
</dbReference>
<dbReference type="Pfam" id="PF12727">
    <property type="entry name" value="PBP_like"/>
    <property type="match status" value="1"/>
</dbReference>
<name>A0ABN7M5N8_9BACT</name>
<dbReference type="Proteomes" id="UP000675880">
    <property type="component" value="Unassembled WGS sequence"/>
</dbReference>
<dbReference type="InterPro" id="IPR010982">
    <property type="entry name" value="Lambda_DNA-bd_dom_sf"/>
</dbReference>
<proteinExistence type="predicted"/>
<sequence>MSAIMSEKSKAEPASNVVNSLRALRMAKGLSQGQLADGALITRQAVCAIEADQYLPTTAVALRLASVLGCHVEDIFSLKTTGELIEGDWVWGGLPVSAVQPRTRVKVAKVEDRFVVRPVAALGEILNYTVPADGLIIGKVGSGPRSAKSDRRVLVRLLRERQIVEREIAVAGCDPAINLASEYLHRHKDTYTVVGWSMGSAAALEALKRREVHMAGLHILDAKTGESNLPYLRRHLQGDDYIVVTFAAWEEGLLVRAGNPKRIRAVDDLLRPNVVLVNREEGAAARMLLDQRLEALGADRTHVKGYGVTVSSHFEVARHIAEGHGDVGIGVRSAAQIFGLDFVPLQQARYDLVLPKRYLSSHPGLSHLLDAIASRQFRTEVEALGGYDMTETGKVRSLRVG</sequence>
<dbReference type="SUPFAM" id="SSF53850">
    <property type="entry name" value="Periplasmic binding protein-like II"/>
    <property type="match status" value="1"/>
</dbReference>
<keyword evidence="3" id="KW-1185">Reference proteome</keyword>
<dbReference type="Gene3D" id="1.10.260.40">
    <property type="entry name" value="lambda repressor-like DNA-binding domains"/>
    <property type="match status" value="1"/>
</dbReference>
<evidence type="ECO:0000313" key="2">
    <source>
        <dbReference type="EMBL" id="CAE6784919.1"/>
    </source>
</evidence>
<dbReference type="PANTHER" id="PTHR38431:SF1">
    <property type="entry name" value="BLL2305 PROTEIN"/>
    <property type="match status" value="1"/>
</dbReference>
<dbReference type="Gene3D" id="3.40.190.10">
    <property type="entry name" value="Periplasmic binding protein-like II"/>
    <property type="match status" value="1"/>
</dbReference>
<evidence type="ECO:0000313" key="3">
    <source>
        <dbReference type="Proteomes" id="UP000675880"/>
    </source>
</evidence>
<gene>
    <name evidence="2" type="ORF">NSPZN2_50061</name>
</gene>
<dbReference type="CDD" id="cd00093">
    <property type="entry name" value="HTH_XRE"/>
    <property type="match status" value="1"/>
</dbReference>
<comment type="caution">
    <text evidence="2">The sequence shown here is derived from an EMBL/GenBank/DDBJ whole genome shotgun (WGS) entry which is preliminary data.</text>
</comment>
<feature type="domain" description="HTH cro/C1-type" evidence="1">
    <location>
        <begin position="21"/>
        <end position="75"/>
    </location>
</feature>
<accession>A0ABN7M5N8</accession>
<reference evidence="2 3" key="1">
    <citation type="submission" date="2021-02" db="EMBL/GenBank/DDBJ databases">
        <authorList>
            <person name="Han P."/>
        </authorList>
    </citation>
    <scope>NUCLEOTIDE SEQUENCE [LARGE SCALE GENOMIC DNA]</scope>
    <source>
        <strain evidence="2">Candidatus Nitrospira sp. ZN2</strain>
    </source>
</reference>
<dbReference type="PROSITE" id="PS50943">
    <property type="entry name" value="HTH_CROC1"/>
    <property type="match status" value="1"/>
</dbReference>
<dbReference type="EMBL" id="CAJNBJ010000018">
    <property type="protein sequence ID" value="CAE6784919.1"/>
    <property type="molecule type" value="Genomic_DNA"/>
</dbReference>
<dbReference type="SUPFAM" id="SSF47413">
    <property type="entry name" value="lambda repressor-like DNA-binding domains"/>
    <property type="match status" value="1"/>
</dbReference>
<dbReference type="Pfam" id="PF01381">
    <property type="entry name" value="HTH_3"/>
    <property type="match status" value="1"/>
</dbReference>
<dbReference type="InterPro" id="IPR001387">
    <property type="entry name" value="Cro/C1-type_HTH"/>
</dbReference>